<dbReference type="RefSeq" id="WP_015347229.1">
    <property type="nucleotide sequence ID" value="NC_020126.1"/>
</dbReference>
<dbReference type="OrthoDB" id="5501880at2"/>
<keyword evidence="2" id="KW-1185">Reference proteome</keyword>
<dbReference type="EMBL" id="CP004025">
    <property type="protein sequence ID" value="AGC42967.1"/>
    <property type="molecule type" value="Genomic_DNA"/>
</dbReference>
<sequence>MDYRKFLGKTESVVLPYLGSGTVDTATRRLRVTPPVAPGWWRFELRGRDATAREPAGPEGLDTLPRVRGHLWGTRLVREGAVAEPLELMPEEQPPVLAPVSARRWHDGTLLFDGVEFEGEAEDLARRALEEGQPLSSVKGVGAPLRAAFGYVLLEVASRASGIRFVPAEARTRVLGIAERGRAEAEAYLHTLLREREAHQRALVARRELERHAARVVQPRERVESEYLSHRPRTRPDDMSRAEAALHRAGARLLNHRQLGGNQLEVTYAFMEERFISIVDANTLQVVDAGLCLAGADSEVTLESLPSVIREAIDTGVLVVTRHG</sequence>
<dbReference type="KEGG" id="msd:MYSTI_01635"/>
<dbReference type="PATRIC" id="fig|1278073.3.peg.1678"/>
<accession>L7U5W7</accession>
<evidence type="ECO:0000313" key="2">
    <source>
        <dbReference type="Proteomes" id="UP000011131"/>
    </source>
</evidence>
<evidence type="ECO:0000313" key="1">
    <source>
        <dbReference type="EMBL" id="AGC42967.1"/>
    </source>
</evidence>
<reference evidence="1 2" key="1">
    <citation type="journal article" date="2013" name="Genome Announc.">
        <title>Complete genome sequence of Myxococcus stipitatus strain DSM 14675, a fruiting myxobacterium.</title>
        <authorList>
            <person name="Huntley S."/>
            <person name="Kneip S."/>
            <person name="Treuner-Lange A."/>
            <person name="Sogaard-Andersen L."/>
        </authorList>
    </citation>
    <scope>NUCLEOTIDE SEQUENCE [LARGE SCALE GENOMIC DNA]</scope>
    <source>
        <strain evidence="2">DSM 14675 / JCM 12634 / Mx s8</strain>
    </source>
</reference>
<name>L7U5W7_MYXSD</name>
<dbReference type="AlphaFoldDB" id="L7U5W7"/>
<gene>
    <name evidence="1" type="ordered locus">MYSTI_01635</name>
</gene>
<protein>
    <submittedName>
        <fullName evidence="1">Uncharacterized protein</fullName>
    </submittedName>
</protein>
<dbReference type="Proteomes" id="UP000011131">
    <property type="component" value="Chromosome"/>
</dbReference>
<proteinExistence type="predicted"/>
<dbReference type="eggNOG" id="ENOG5030TKG">
    <property type="taxonomic scope" value="Bacteria"/>
</dbReference>
<dbReference type="STRING" id="1278073.MYSTI_01635"/>
<dbReference type="HOGENOM" id="CLU_828541_0_0_7"/>
<organism evidence="1 2">
    <name type="scientific">Myxococcus stipitatus (strain DSM 14675 / JCM 12634 / Mx s8)</name>
    <dbReference type="NCBI Taxonomy" id="1278073"/>
    <lineage>
        <taxon>Bacteria</taxon>
        <taxon>Pseudomonadati</taxon>
        <taxon>Myxococcota</taxon>
        <taxon>Myxococcia</taxon>
        <taxon>Myxococcales</taxon>
        <taxon>Cystobacterineae</taxon>
        <taxon>Myxococcaceae</taxon>
        <taxon>Myxococcus</taxon>
    </lineage>
</organism>